<name>A0ABT9WTI6_9BACI</name>
<keyword evidence="1" id="KW-0548">Nucleotidyltransferase</keyword>
<dbReference type="GO" id="GO:0016779">
    <property type="term" value="F:nucleotidyltransferase activity"/>
    <property type="evidence" value="ECO:0007669"/>
    <property type="project" value="UniProtKB-KW"/>
</dbReference>
<comment type="caution">
    <text evidence="1">The sequence shown here is derived from an EMBL/GenBank/DDBJ whole genome shotgun (WGS) entry which is preliminary data.</text>
</comment>
<sequence>MAISFQKKSEFFTFHDPMQDGELIDRQTEVRFDPLTGESSRIIFDPGAPFTTPDYSDVAKKTSGKNCPFCSENVMNLTPTFPDELIAGGRMKKGEAVVFPNLFPYSKHNAVVRMTDQHYVPLEDFKPSLIENAFVAAHDYVQKVVQSDPKTAYASINWNYLPASGGSILHPHIHVLASEHPTNYQATTLAHGKSFYEQHRKNYYLALKAEEQQRNERWIGSEGSIAWVHAFAPKSHCDFIGIFDDAPSLSALTEKSWYVLAKSMTHLFGYFQQIGLASFNLAVFIPIKATPADWVHVRLIPRFTSGLLETSDMNVFNYLHQEPLSLKVPEQVAKDAAAFFQ</sequence>
<dbReference type="Gene3D" id="3.30.428.10">
    <property type="entry name" value="HIT-like"/>
    <property type="match status" value="2"/>
</dbReference>
<organism evidence="1 2">
    <name type="scientific">Bacillus chungangensis</name>
    <dbReference type="NCBI Taxonomy" id="587633"/>
    <lineage>
        <taxon>Bacteria</taxon>
        <taxon>Bacillati</taxon>
        <taxon>Bacillota</taxon>
        <taxon>Bacilli</taxon>
        <taxon>Bacillales</taxon>
        <taxon>Bacillaceae</taxon>
        <taxon>Bacillus</taxon>
    </lineage>
</organism>
<accession>A0ABT9WTI6</accession>
<dbReference type="InterPro" id="IPR036265">
    <property type="entry name" value="HIT-like_sf"/>
</dbReference>
<keyword evidence="1" id="KW-0808">Transferase</keyword>
<evidence type="ECO:0000313" key="2">
    <source>
        <dbReference type="Proteomes" id="UP001223586"/>
    </source>
</evidence>
<protein>
    <submittedName>
        <fullName evidence="1">Galactose-1-phosphate uridylyltransferase</fullName>
    </submittedName>
</protein>
<proteinExistence type="predicted"/>
<dbReference type="SUPFAM" id="SSF54197">
    <property type="entry name" value="HIT-like"/>
    <property type="match status" value="1"/>
</dbReference>
<gene>
    <name evidence="1" type="ORF">J2S08_002459</name>
</gene>
<keyword evidence="2" id="KW-1185">Reference proteome</keyword>
<reference evidence="1 2" key="1">
    <citation type="submission" date="2023-07" db="EMBL/GenBank/DDBJ databases">
        <title>Genomic Encyclopedia of Type Strains, Phase IV (KMG-IV): sequencing the most valuable type-strain genomes for metagenomic binning, comparative biology and taxonomic classification.</title>
        <authorList>
            <person name="Goeker M."/>
        </authorList>
    </citation>
    <scope>NUCLEOTIDE SEQUENCE [LARGE SCALE GENOMIC DNA]</scope>
    <source>
        <strain evidence="1 2">DSM 23837</strain>
    </source>
</reference>
<dbReference type="EMBL" id="JAUSTT010000014">
    <property type="protein sequence ID" value="MDQ0176601.1"/>
    <property type="molecule type" value="Genomic_DNA"/>
</dbReference>
<evidence type="ECO:0000313" key="1">
    <source>
        <dbReference type="EMBL" id="MDQ0176601.1"/>
    </source>
</evidence>
<dbReference type="RefSeq" id="WP_307229883.1">
    <property type="nucleotide sequence ID" value="NZ_JAUSTT010000014.1"/>
</dbReference>
<dbReference type="Proteomes" id="UP001223586">
    <property type="component" value="Unassembled WGS sequence"/>
</dbReference>